<evidence type="ECO:0000313" key="2">
    <source>
        <dbReference type="EMBL" id="KPL91231.1"/>
    </source>
</evidence>
<keyword evidence="3" id="KW-1185">Reference proteome</keyword>
<sequence length="184" mass="19956">MFKPKPQLKLSKQGINAVLLIGGIGASLLLIPTLIITLSTKELDTFLGWFNFIGFVVLLVSIRLVLRRPGMYELPPPPAMPTNVDPSQGYYVPPAYVNESPGPFAHGRGMSSIPPMRTTLRGKFALAGTFILGFIIMLGLMAILSRTTNLNNDAFTTILILGMVGVAIAAPNILRLPGMRKPRQ</sequence>
<reference evidence="2 3" key="1">
    <citation type="submission" date="2015-07" db="EMBL/GenBank/DDBJ databases">
        <title>Whole genome sequence of Herpetosiphon geysericola DSM 7119.</title>
        <authorList>
            <person name="Hemp J."/>
            <person name="Ward L.M."/>
            <person name="Pace L.A."/>
            <person name="Fischer W.W."/>
        </authorList>
    </citation>
    <scope>NUCLEOTIDE SEQUENCE [LARGE SCALE GENOMIC DNA]</scope>
    <source>
        <strain evidence="2 3">DSM 7119</strain>
    </source>
</reference>
<dbReference type="Proteomes" id="UP000050277">
    <property type="component" value="Unassembled WGS sequence"/>
</dbReference>
<feature type="transmembrane region" description="Helical" evidence="1">
    <location>
        <begin position="46"/>
        <end position="66"/>
    </location>
</feature>
<keyword evidence="1" id="KW-1133">Transmembrane helix</keyword>
<name>A0A0P6YCV6_9CHLR</name>
<feature type="transmembrane region" description="Helical" evidence="1">
    <location>
        <begin position="15"/>
        <end position="40"/>
    </location>
</feature>
<dbReference type="OrthoDB" id="9832673at2"/>
<keyword evidence="1" id="KW-0812">Transmembrane</keyword>
<evidence type="ECO:0000256" key="1">
    <source>
        <dbReference type="SAM" id="Phobius"/>
    </source>
</evidence>
<gene>
    <name evidence="2" type="ORF">SE18_03570</name>
</gene>
<proteinExistence type="predicted"/>
<dbReference type="RefSeq" id="WP_054533046.1">
    <property type="nucleotide sequence ID" value="NZ_LGKP01000007.1"/>
</dbReference>
<dbReference type="AlphaFoldDB" id="A0A0P6YCV6"/>
<feature type="transmembrane region" description="Helical" evidence="1">
    <location>
        <begin position="124"/>
        <end position="143"/>
    </location>
</feature>
<dbReference type="EMBL" id="LGKP01000007">
    <property type="protein sequence ID" value="KPL91231.1"/>
    <property type="molecule type" value="Genomic_DNA"/>
</dbReference>
<protein>
    <submittedName>
        <fullName evidence="2">Uncharacterized protein</fullName>
    </submittedName>
</protein>
<keyword evidence="1" id="KW-0472">Membrane</keyword>
<evidence type="ECO:0000313" key="3">
    <source>
        <dbReference type="Proteomes" id="UP000050277"/>
    </source>
</evidence>
<organism evidence="2 3">
    <name type="scientific">Herpetosiphon geysericola</name>
    <dbReference type="NCBI Taxonomy" id="70996"/>
    <lineage>
        <taxon>Bacteria</taxon>
        <taxon>Bacillati</taxon>
        <taxon>Chloroflexota</taxon>
        <taxon>Chloroflexia</taxon>
        <taxon>Herpetosiphonales</taxon>
        <taxon>Herpetosiphonaceae</taxon>
        <taxon>Herpetosiphon</taxon>
    </lineage>
</organism>
<feature type="transmembrane region" description="Helical" evidence="1">
    <location>
        <begin position="155"/>
        <end position="174"/>
    </location>
</feature>
<accession>A0A0P6YCV6</accession>
<comment type="caution">
    <text evidence="2">The sequence shown here is derived from an EMBL/GenBank/DDBJ whole genome shotgun (WGS) entry which is preliminary data.</text>
</comment>